<keyword evidence="2" id="KW-1133">Transmembrane helix</keyword>
<protein>
    <recommendedName>
        <fullName evidence="5">Capsular polysaccharide biosynthesis protein</fullName>
    </recommendedName>
</protein>
<gene>
    <name evidence="3" type="ORF">HC031_16390</name>
</gene>
<proteinExistence type="predicted"/>
<feature type="compositionally biased region" description="Pro residues" evidence="1">
    <location>
        <begin position="120"/>
        <end position="138"/>
    </location>
</feature>
<keyword evidence="2" id="KW-0812">Transmembrane</keyword>
<keyword evidence="4" id="KW-1185">Reference proteome</keyword>
<evidence type="ECO:0000256" key="1">
    <source>
        <dbReference type="SAM" id="MobiDB-lite"/>
    </source>
</evidence>
<sequence>MTWVPGEPTPFKNRNTTNSRTTDGHVAIPGWYGPLPPPAPPTDNRADPAPAAPARENPPPPPPAFPEFRATDSVPKEYAPPKNPSTVGGGGGRVHGRPAPRDWYGTLPSSAPAAESRVEPAPPAAAAPAPANPLPPSTTPSHADEGSRTEEPRAGKGDRRSERRSGGRAWKAVVLAILMVVGFTGASVGYSLLQPTVHGAQTEFVLTPRNTLSDAMVDRAMVTQTMILKSVSVLGPVAAQTGIPVGRLRDRVSADIVGRSDVLRLTVGDRSQTRAVQLVQLISAEFLKASNAATRPATDTPLRDDTPPITLSILTPASPLDRPLQPQPVRALAAGLLIGLLAAAVAATVVMRPRLLASPSQHWT</sequence>
<keyword evidence="2" id="KW-0472">Membrane</keyword>
<dbReference type="RefSeq" id="WP_167926181.1">
    <property type="nucleotide sequence ID" value="NZ_JAATVY010000010.1"/>
</dbReference>
<comment type="caution">
    <text evidence="3">The sequence shown here is derived from an EMBL/GenBank/DDBJ whole genome shotgun (WGS) entry which is preliminary data.</text>
</comment>
<feature type="transmembrane region" description="Helical" evidence="2">
    <location>
        <begin position="169"/>
        <end position="193"/>
    </location>
</feature>
<evidence type="ECO:0008006" key="5">
    <source>
        <dbReference type="Google" id="ProtNLM"/>
    </source>
</evidence>
<accession>A0ABX0XYX8</accession>
<feature type="region of interest" description="Disordered" evidence="1">
    <location>
        <begin position="1"/>
        <end position="166"/>
    </location>
</feature>
<feature type="compositionally biased region" description="Pro residues" evidence="1">
    <location>
        <begin position="56"/>
        <end position="65"/>
    </location>
</feature>
<evidence type="ECO:0000256" key="2">
    <source>
        <dbReference type="SAM" id="Phobius"/>
    </source>
</evidence>
<evidence type="ECO:0000313" key="3">
    <source>
        <dbReference type="EMBL" id="NJC71280.1"/>
    </source>
</evidence>
<feature type="compositionally biased region" description="Basic and acidic residues" evidence="1">
    <location>
        <begin position="142"/>
        <end position="165"/>
    </location>
</feature>
<feature type="transmembrane region" description="Helical" evidence="2">
    <location>
        <begin position="331"/>
        <end position="351"/>
    </location>
</feature>
<dbReference type="Proteomes" id="UP000722989">
    <property type="component" value="Unassembled WGS sequence"/>
</dbReference>
<evidence type="ECO:0000313" key="4">
    <source>
        <dbReference type="Proteomes" id="UP000722989"/>
    </source>
</evidence>
<reference evidence="3 4" key="1">
    <citation type="submission" date="2020-03" db="EMBL/GenBank/DDBJ databases">
        <title>WGS of the type strain of Planosporangium spp.</title>
        <authorList>
            <person name="Thawai C."/>
        </authorList>
    </citation>
    <scope>NUCLEOTIDE SEQUENCE [LARGE SCALE GENOMIC DNA]</scope>
    <source>
        <strain evidence="3 4">TBRC 5610</strain>
    </source>
</reference>
<name>A0ABX0XYX8_9ACTN</name>
<feature type="compositionally biased region" description="Polar residues" evidence="1">
    <location>
        <begin position="12"/>
        <end position="21"/>
    </location>
</feature>
<organism evidence="3 4">
    <name type="scientific">Planosporangium thailandense</name>
    <dbReference type="NCBI Taxonomy" id="765197"/>
    <lineage>
        <taxon>Bacteria</taxon>
        <taxon>Bacillati</taxon>
        <taxon>Actinomycetota</taxon>
        <taxon>Actinomycetes</taxon>
        <taxon>Micromonosporales</taxon>
        <taxon>Micromonosporaceae</taxon>
        <taxon>Planosporangium</taxon>
    </lineage>
</organism>
<dbReference type="EMBL" id="JAATVY010000010">
    <property type="protein sequence ID" value="NJC71280.1"/>
    <property type="molecule type" value="Genomic_DNA"/>
</dbReference>